<feature type="transmembrane region" description="Helical" evidence="1">
    <location>
        <begin position="214"/>
        <end position="235"/>
    </location>
</feature>
<proteinExistence type="predicted"/>
<keyword evidence="1" id="KW-0472">Membrane</keyword>
<feature type="transmembrane region" description="Helical" evidence="1">
    <location>
        <begin position="141"/>
        <end position="158"/>
    </location>
</feature>
<evidence type="ECO:0000313" key="3">
    <source>
        <dbReference type="Proteomes" id="UP000175989"/>
    </source>
</evidence>
<feature type="transmembrane region" description="Helical" evidence="1">
    <location>
        <begin position="117"/>
        <end position="135"/>
    </location>
</feature>
<feature type="transmembrane region" description="Helical" evidence="1">
    <location>
        <begin position="427"/>
        <end position="451"/>
    </location>
</feature>
<keyword evidence="1" id="KW-0812">Transmembrane</keyword>
<dbReference type="Proteomes" id="UP000175989">
    <property type="component" value="Unassembled WGS sequence"/>
</dbReference>
<protein>
    <submittedName>
        <fullName evidence="2">Uncharacterized protein</fullName>
    </submittedName>
</protein>
<evidence type="ECO:0000256" key="1">
    <source>
        <dbReference type="SAM" id="Phobius"/>
    </source>
</evidence>
<feature type="transmembrane region" description="Helical" evidence="1">
    <location>
        <begin position="458"/>
        <end position="475"/>
    </location>
</feature>
<feature type="transmembrane region" description="Helical" evidence="1">
    <location>
        <begin position="84"/>
        <end position="105"/>
    </location>
</feature>
<evidence type="ECO:0000313" key="2">
    <source>
        <dbReference type="EMBL" id="OFA05944.1"/>
    </source>
</evidence>
<dbReference type="AlphaFoldDB" id="A0A1E7X0X9"/>
<dbReference type="EMBL" id="LROM01000065">
    <property type="protein sequence ID" value="OFA05944.1"/>
    <property type="molecule type" value="Genomic_DNA"/>
</dbReference>
<keyword evidence="3" id="KW-1185">Reference proteome</keyword>
<keyword evidence="1" id="KW-1133">Transmembrane helix</keyword>
<sequence>MVKQMNRQPDSHQVQFLSIKNKSLQCLASFVLCVVFLSLTAAWNRFPFVFSDSGTYIDVAITHFWPGDRSALYSLFIYPLHLKLTLWPVVLVQAAMTWYLVRVFFRTFAHAFREEQVVLSVLVLGLCSSAPWFVGQIMPDVFAALLILAIATAVIGQDRLARFDRVAIPLLIAFFITTHLSYLIIASGTLALCLLIRLLSGRPTPPLARVFTKVNISMVAAIALGVLTMLSFNIITKRGATLASTGNVMLLGKLIDQGIALDYMTEACPSRAWPICATLPELKQIKARAVAQGKPIGAVSDTFLWGGPLVQLGGMTVVSKYASEITNGAMRAYPSQFLQEALRGFLAQTVTFQVGDDMIRYNPDTSIHQIIARHFDADTYAAFQSSRQYQQQLHVDRFRIADNVLLGLSALVVAGYLLLHWRSNVPLAQFTLVVLGGMVLNTMVTGALSAVHDRYGSRVSWLVPLIALFIISEYIRNKTGTVRVVETGKPRDAMSPARSV</sequence>
<accession>A0A1E7X0X9</accession>
<reference evidence="3" key="1">
    <citation type="journal article" date="2016" name="Front. Microbiol.">
        <title>Molecular Keys to the Janthinobacterium and Duganella spp. Interaction with the Plant Pathogen Fusarium graminearum.</title>
        <authorList>
            <person name="Haack F.S."/>
            <person name="Poehlein A."/>
            <person name="Kroger C."/>
            <person name="Voigt C.A."/>
            <person name="Piepenbring M."/>
            <person name="Bode H.B."/>
            <person name="Daniel R."/>
            <person name="Schafer W."/>
            <person name="Streit W.R."/>
        </authorList>
    </citation>
    <scope>NUCLEOTIDE SEQUENCE [LARGE SCALE GENOMIC DNA]</scope>
    <source>
        <strain evidence="3">T54</strain>
    </source>
</reference>
<feature type="transmembrane region" description="Helical" evidence="1">
    <location>
        <begin position="170"/>
        <end position="199"/>
    </location>
</feature>
<comment type="caution">
    <text evidence="2">The sequence shown here is derived from an EMBL/GenBank/DDBJ whole genome shotgun (WGS) entry which is preliminary data.</text>
</comment>
<organism evidence="2 3">
    <name type="scientific">Duganella phyllosphaerae</name>
    <dbReference type="NCBI Taxonomy" id="762836"/>
    <lineage>
        <taxon>Bacteria</taxon>
        <taxon>Pseudomonadati</taxon>
        <taxon>Pseudomonadota</taxon>
        <taxon>Betaproteobacteria</taxon>
        <taxon>Burkholderiales</taxon>
        <taxon>Oxalobacteraceae</taxon>
        <taxon>Telluria group</taxon>
        <taxon>Duganella</taxon>
    </lineage>
</organism>
<dbReference type="PATRIC" id="fig|762836.4.peg.1491"/>
<gene>
    <name evidence="2" type="ORF">DUPY_14250</name>
</gene>
<feature type="transmembrane region" description="Helical" evidence="1">
    <location>
        <begin position="400"/>
        <end position="421"/>
    </location>
</feature>
<name>A0A1E7X0X9_9BURK</name>
<feature type="transmembrane region" description="Helical" evidence="1">
    <location>
        <begin position="24"/>
        <end position="43"/>
    </location>
</feature>